<gene>
    <name evidence="11" type="primary">Phc3</name>
    <name evidence="11" type="ORF">TNIN_227681</name>
</gene>
<evidence type="ECO:0000259" key="9">
    <source>
        <dbReference type="PROSITE" id="PS50105"/>
    </source>
</evidence>
<keyword evidence="6" id="KW-0539">Nucleus</keyword>
<proteinExistence type="predicted"/>
<evidence type="ECO:0000256" key="2">
    <source>
        <dbReference type="ARBA" id="ARBA00022723"/>
    </source>
</evidence>
<dbReference type="GO" id="GO:0003682">
    <property type="term" value="F:chromatin binding"/>
    <property type="evidence" value="ECO:0007669"/>
    <property type="project" value="TreeGrafter"/>
</dbReference>
<evidence type="ECO:0000256" key="4">
    <source>
        <dbReference type="ARBA" id="ARBA00022833"/>
    </source>
</evidence>
<dbReference type="GO" id="GO:0042393">
    <property type="term" value="F:histone binding"/>
    <property type="evidence" value="ECO:0007669"/>
    <property type="project" value="TreeGrafter"/>
</dbReference>
<feature type="compositionally biased region" description="Low complexity" evidence="8">
    <location>
        <begin position="703"/>
        <end position="718"/>
    </location>
</feature>
<feature type="compositionally biased region" description="Low complexity" evidence="8">
    <location>
        <begin position="663"/>
        <end position="687"/>
    </location>
</feature>
<comment type="caution">
    <text evidence="11">The sequence shown here is derived from an EMBL/GenBank/DDBJ whole genome shotgun (WGS) entry which is preliminary data.</text>
</comment>
<keyword evidence="5" id="KW-0238">DNA-binding</keyword>
<dbReference type="Gene3D" id="1.10.150.50">
    <property type="entry name" value="Transcription Factor, Ets-1"/>
    <property type="match status" value="1"/>
</dbReference>
<evidence type="ECO:0000256" key="6">
    <source>
        <dbReference type="ARBA" id="ARBA00023242"/>
    </source>
</evidence>
<comment type="subcellular location">
    <subcellularLocation>
        <location evidence="1">Nucleus</location>
    </subcellularLocation>
</comment>
<keyword evidence="12" id="KW-1185">Reference proteome</keyword>
<dbReference type="PANTHER" id="PTHR12247:SF138">
    <property type="entry name" value="POLYHOMEOTIC DISTAL, ISOFORM A-RELATED"/>
    <property type="match status" value="1"/>
</dbReference>
<feature type="region of interest" description="Disordered" evidence="8">
    <location>
        <begin position="640"/>
        <end position="738"/>
    </location>
</feature>
<dbReference type="GO" id="GO:0003677">
    <property type="term" value="F:DNA binding"/>
    <property type="evidence" value="ECO:0007669"/>
    <property type="project" value="UniProtKB-KW"/>
</dbReference>
<evidence type="ECO:0000259" key="10">
    <source>
        <dbReference type="PROSITE" id="PS51024"/>
    </source>
</evidence>
<dbReference type="SMART" id="SM00454">
    <property type="entry name" value="SAM"/>
    <property type="match status" value="1"/>
</dbReference>
<dbReference type="SUPFAM" id="SSF47769">
    <property type="entry name" value="SAM/Pointed domain"/>
    <property type="match status" value="1"/>
</dbReference>
<dbReference type="InterPro" id="IPR050548">
    <property type="entry name" value="PcG_chromatin_remod_factors"/>
</dbReference>
<dbReference type="CDD" id="cd09577">
    <property type="entry name" value="SAM_Ph1_2_3"/>
    <property type="match status" value="1"/>
</dbReference>
<dbReference type="InterPro" id="IPR038603">
    <property type="entry name" value="Znf_FCS_sf"/>
</dbReference>
<keyword evidence="3 7" id="KW-0863">Zinc-finger</keyword>
<dbReference type="PROSITE" id="PS51024">
    <property type="entry name" value="ZF_FCS"/>
    <property type="match status" value="1"/>
</dbReference>
<dbReference type="InterPro" id="IPR001660">
    <property type="entry name" value="SAM"/>
</dbReference>
<feature type="domain" description="SAM" evidence="9">
    <location>
        <begin position="1115"/>
        <end position="1179"/>
    </location>
</feature>
<evidence type="ECO:0000313" key="12">
    <source>
        <dbReference type="Proteomes" id="UP000886998"/>
    </source>
</evidence>
<dbReference type="PROSITE" id="PS50105">
    <property type="entry name" value="SAM_DOMAIN"/>
    <property type="match status" value="1"/>
</dbReference>
<dbReference type="GO" id="GO:0045892">
    <property type="term" value="P:negative regulation of DNA-templated transcription"/>
    <property type="evidence" value="ECO:0007669"/>
    <property type="project" value="TreeGrafter"/>
</dbReference>
<dbReference type="Gene3D" id="3.30.60.160">
    <property type="match status" value="1"/>
</dbReference>
<evidence type="ECO:0000256" key="3">
    <source>
        <dbReference type="ARBA" id="ARBA00022771"/>
    </source>
</evidence>
<dbReference type="GO" id="GO:0035102">
    <property type="term" value="C:PRC1 complex"/>
    <property type="evidence" value="ECO:0007669"/>
    <property type="project" value="TreeGrafter"/>
</dbReference>
<feature type="domain" description="FCS-type" evidence="10">
    <location>
        <begin position="927"/>
        <end position="961"/>
    </location>
</feature>
<keyword evidence="4" id="KW-0862">Zinc</keyword>
<dbReference type="Pfam" id="PF21319">
    <property type="entry name" value="zf-FCS_1"/>
    <property type="match status" value="1"/>
</dbReference>
<feature type="region of interest" description="Disordered" evidence="8">
    <location>
        <begin position="982"/>
        <end position="1012"/>
    </location>
</feature>
<evidence type="ECO:0000313" key="11">
    <source>
        <dbReference type="EMBL" id="GFY66858.1"/>
    </source>
</evidence>
<reference evidence="11" key="1">
    <citation type="submission" date="2020-08" db="EMBL/GenBank/DDBJ databases">
        <title>Multicomponent nature underlies the extraordinary mechanical properties of spider dragline silk.</title>
        <authorList>
            <person name="Kono N."/>
            <person name="Nakamura H."/>
            <person name="Mori M."/>
            <person name="Yoshida Y."/>
            <person name="Ohtoshi R."/>
            <person name="Malay A.D."/>
            <person name="Moran D.A.P."/>
            <person name="Tomita M."/>
            <person name="Numata K."/>
            <person name="Arakawa K."/>
        </authorList>
    </citation>
    <scope>NUCLEOTIDE SEQUENCE</scope>
</reference>
<sequence>MGSEDVDVQCQTQSASASVPCESAASYGIATVPFVASVSVAPNRSRTGTPVSANAVMLAQSAASHTPPQNVAVQPSVAASPLPHVQVIQQPLQNQYLQHLYAPQQQHMFLPGNLTLQPTIQSIGATPAGISLQLQGKGMENKAATPTIISAAPMQTVGSFGTQNLIPASSQMAATAKACVPGQMLAASSKSTVIQGQSGFIPVTSSNQTVVIGQLGVLSNPQTVLPHQAKAITDGQKGKSYLISQPATLHPKSPILPSPSVSCAGQMIATSQLKQIPAASHILTTQAPTMITNQAQLLGSLQALGVPPGITWAAPGSLHSSALFGQNPIFIRSQQSDMFIQSPPPQATIHAVPVAPQIQQQPQQQQQQQQTHQVQQQQAQQQVQQQVQQTQQQQSVQQQQAQQQVQQQVQQQQPIQQQVSQQQHLQPQTQPIILPAPSTPAPSSYKSKPLISQPATLHPKSPILPSPSVSCAGQMIATSQLKQIPAASHILTTQAPTMITNQAQLLGSLQALGVPPGITWAAPGSLHSSALFGQNPIFIRSQQSDMFIQSPPPQATIHAVPVAPQIQQQPQQQQQQQQTHQVQQQQAQQQVQQQVQQTQQQQSVQQQQAQQQVQQQVQQQQPIQQQVSQQQHLQPQTQPIILPAPSTPAPSSYKSKPPIRPGSSVATQTIVSTSAATSTSTAISKTQSKPRSRFLHCRTVSIPTSSSHSQTATTQTQTQPPPSQKADAANQTKPTSEPKLASIYNKILEPFNKSAATETAFSPSASDPIEIEVAQATEPEEPVSTPDVAVVTPSPAVPLIDDCMQVDVVEEPEPAPSPPLPAPVPIEKVIPNRKEVEADNIGIVMPMPEITVKEKQPQKAIVKPHVLTHVIEGFVIQEGSEPFPVTLPSYSITAKEEVVEKSMEPYSSAQTTEMAVVKKKEKIPKIRGGPVELAKCEFCGKLGPKAKFKRSKRFCSTSCAKRFNAGLTKRFSIILPDQELKPGEEIRKHKKKGSSKKGGKSKKKKLGLKSKKSWKKSESKLYEEKDWNIHTLQPIQPMQEEIIENKVEIPEEPVEEVPSMEVEESSTPMVCKVEEEEEEEESRPPSPVVVSVEEEVQPPPPVSHTEFASKSPLKWTVTDVVDFVRDMPGCSDYADEFRAQEIDGQALLLLKEDHLMSLMSMKLGPALKVCARINSMRDEVSH</sequence>
<dbReference type="Proteomes" id="UP000886998">
    <property type="component" value="Unassembled WGS sequence"/>
</dbReference>
<feature type="compositionally biased region" description="Basic residues" evidence="8">
    <location>
        <begin position="988"/>
        <end position="1012"/>
    </location>
</feature>
<feature type="region of interest" description="Disordered" evidence="8">
    <location>
        <begin position="432"/>
        <end position="463"/>
    </location>
</feature>
<protein>
    <submittedName>
        <fullName evidence="11">Polyhomeotic-like protein 3</fullName>
    </submittedName>
</protein>
<dbReference type="GO" id="GO:0008270">
    <property type="term" value="F:zinc ion binding"/>
    <property type="evidence" value="ECO:0007669"/>
    <property type="project" value="UniProtKB-KW"/>
</dbReference>
<dbReference type="InterPro" id="IPR012313">
    <property type="entry name" value="Znf_FCS"/>
</dbReference>
<evidence type="ECO:0000256" key="1">
    <source>
        <dbReference type="ARBA" id="ARBA00004123"/>
    </source>
</evidence>
<dbReference type="PANTHER" id="PTHR12247">
    <property type="entry name" value="POLYCOMB GROUP PROTEIN"/>
    <property type="match status" value="1"/>
</dbReference>
<dbReference type="AlphaFoldDB" id="A0A8X7CF48"/>
<evidence type="ECO:0000256" key="8">
    <source>
        <dbReference type="SAM" id="MobiDB-lite"/>
    </source>
</evidence>
<name>A0A8X7CF48_9ARAC</name>
<dbReference type="OrthoDB" id="2390104at2759"/>
<keyword evidence="2" id="KW-0479">Metal-binding</keyword>
<organism evidence="11 12">
    <name type="scientific">Trichonephila inaurata madagascariensis</name>
    <dbReference type="NCBI Taxonomy" id="2747483"/>
    <lineage>
        <taxon>Eukaryota</taxon>
        <taxon>Metazoa</taxon>
        <taxon>Ecdysozoa</taxon>
        <taxon>Arthropoda</taxon>
        <taxon>Chelicerata</taxon>
        <taxon>Arachnida</taxon>
        <taxon>Araneae</taxon>
        <taxon>Araneomorphae</taxon>
        <taxon>Entelegynae</taxon>
        <taxon>Araneoidea</taxon>
        <taxon>Nephilidae</taxon>
        <taxon>Trichonephila</taxon>
        <taxon>Trichonephila inaurata</taxon>
    </lineage>
</organism>
<evidence type="ECO:0000256" key="5">
    <source>
        <dbReference type="ARBA" id="ARBA00023125"/>
    </source>
</evidence>
<dbReference type="Pfam" id="PF00536">
    <property type="entry name" value="SAM_1"/>
    <property type="match status" value="1"/>
</dbReference>
<accession>A0A8X7CF48</accession>
<evidence type="ECO:0000256" key="7">
    <source>
        <dbReference type="PROSITE-ProRule" id="PRU00367"/>
    </source>
</evidence>
<dbReference type="InterPro" id="IPR013761">
    <property type="entry name" value="SAM/pointed_sf"/>
</dbReference>
<dbReference type="EMBL" id="BMAV01016263">
    <property type="protein sequence ID" value="GFY66858.1"/>
    <property type="molecule type" value="Genomic_DNA"/>
</dbReference>